<dbReference type="InterPro" id="IPR041431">
    <property type="entry name" value="Mvd1_C"/>
</dbReference>
<dbReference type="PANTHER" id="PTHR10977">
    <property type="entry name" value="DIPHOSPHOMEVALONATE DECARBOXYLASE"/>
    <property type="match status" value="1"/>
</dbReference>
<dbReference type="Proteomes" id="UP000189542">
    <property type="component" value="Unassembled WGS sequence"/>
</dbReference>
<proteinExistence type="inferred from homology"/>
<dbReference type="InterPro" id="IPR029765">
    <property type="entry name" value="Mev_diP_decarb"/>
</dbReference>
<dbReference type="Gene3D" id="3.30.70.890">
    <property type="entry name" value="GHMP kinase, C-terminal domain"/>
    <property type="match status" value="1"/>
</dbReference>
<dbReference type="GO" id="GO:0005524">
    <property type="term" value="F:ATP binding"/>
    <property type="evidence" value="ECO:0007669"/>
    <property type="project" value="UniProtKB-KW"/>
</dbReference>
<evidence type="ECO:0000256" key="7">
    <source>
        <dbReference type="ARBA" id="ARBA00023239"/>
    </source>
</evidence>
<dbReference type="RefSeq" id="WP_076969193.1">
    <property type="nucleotide sequence ID" value="NZ_LVWB01000002.1"/>
</dbReference>
<dbReference type="GO" id="GO:0004163">
    <property type="term" value="F:diphosphomevalonate decarboxylase activity"/>
    <property type="evidence" value="ECO:0007669"/>
    <property type="project" value="UniProtKB-EC"/>
</dbReference>
<protein>
    <recommendedName>
        <fullName evidence="2">diphosphomevalonate decarboxylase</fullName>
        <ecNumber evidence="2">4.1.1.33</ecNumber>
    </recommendedName>
</protein>
<dbReference type="GO" id="GO:0019287">
    <property type="term" value="P:isopentenyl diphosphate biosynthetic process, mevalonate pathway"/>
    <property type="evidence" value="ECO:0007669"/>
    <property type="project" value="InterPro"/>
</dbReference>
<evidence type="ECO:0000256" key="6">
    <source>
        <dbReference type="ARBA" id="ARBA00023098"/>
    </source>
</evidence>
<feature type="domain" description="Mvd1 C-terminal" evidence="8">
    <location>
        <begin position="203"/>
        <end position="318"/>
    </location>
</feature>
<dbReference type="SUPFAM" id="SSF55060">
    <property type="entry name" value="GHMP Kinase, C-terminal domain"/>
    <property type="match status" value="1"/>
</dbReference>
<keyword evidence="3" id="KW-0444">Lipid biosynthesis</keyword>
<keyword evidence="4" id="KW-0547">Nucleotide-binding</keyword>
<reference evidence="10 11" key="1">
    <citation type="journal article" date="2017" name="PLoS ONE">
        <title>Genomic sequence of 'Candidatus Liberibacter solanacearum' haplotype C and its comparison with haplotype A and B genomes.</title>
        <authorList>
            <person name="Wang J."/>
            <person name="Haapalainen M."/>
            <person name="Schott T."/>
            <person name="Thompson S.M."/>
            <person name="Smith G.R."/>
            <person name="Nissinen A.I."/>
            <person name="Pirhonen M."/>
        </authorList>
    </citation>
    <scope>NUCLEOTIDE SEQUENCE [LARGE SCALE GENOMIC DNA]</scope>
    <source>
        <strain evidence="10 11">FIN111</strain>
    </source>
</reference>
<dbReference type="OrthoDB" id="5498344at2"/>
<dbReference type="Gene3D" id="3.30.230.10">
    <property type="match status" value="1"/>
</dbReference>
<dbReference type="PANTHER" id="PTHR10977:SF3">
    <property type="entry name" value="DIPHOSPHOMEVALONATE DECARBOXYLASE"/>
    <property type="match status" value="1"/>
</dbReference>
<dbReference type="EC" id="4.1.1.33" evidence="2"/>
<dbReference type="GO" id="GO:0005829">
    <property type="term" value="C:cytosol"/>
    <property type="evidence" value="ECO:0007669"/>
    <property type="project" value="InterPro"/>
</dbReference>
<evidence type="ECO:0000259" key="9">
    <source>
        <dbReference type="Pfam" id="PF22700"/>
    </source>
</evidence>
<dbReference type="InterPro" id="IPR005935">
    <property type="entry name" value="Mev_decarb"/>
</dbReference>
<keyword evidence="7" id="KW-0456">Lyase</keyword>
<evidence type="ECO:0000256" key="3">
    <source>
        <dbReference type="ARBA" id="ARBA00022516"/>
    </source>
</evidence>
<dbReference type="Pfam" id="PF22700">
    <property type="entry name" value="MVD-like_N"/>
    <property type="match status" value="1"/>
</dbReference>
<dbReference type="InterPro" id="IPR053859">
    <property type="entry name" value="MVD-like_N"/>
</dbReference>
<evidence type="ECO:0000313" key="10">
    <source>
        <dbReference type="EMBL" id="ONI60351.1"/>
    </source>
</evidence>
<dbReference type="Pfam" id="PF18376">
    <property type="entry name" value="MDD_C"/>
    <property type="match status" value="1"/>
</dbReference>
<dbReference type="NCBIfam" id="TIGR01240">
    <property type="entry name" value="mevDPdecarb"/>
    <property type="match status" value="1"/>
</dbReference>
<comment type="similarity">
    <text evidence="1">Belongs to the diphosphomevalonate decarboxylase family.</text>
</comment>
<sequence length="351" mass="39861">MLLSLRHILRIYLGKCSPQINKKGSAFLPSNIALCKYWGKRDEKLNLPLNNSLSLSLGRLGTLTEITVINADEDCIILNGQKVSPQSDFFKKTTQFCDLFRQFEKVYFLIETFNNIPTKAGLASSASGFAALTLALFRLYSLPEQIERLSRVARLGSGSACRSFYRGFCEWICGTDPNGIDSFAIPLKNQWPDLRIGLLNIIETEKKIGSREAMEITRHSSPFFTQWNQQIPVDLAHIKQAIVDQDFIKLGEVSENNALKMHATMLTASPSILYWQEETIKGMQRVWNARQKSIPIYFTLDAGPNLKLLFTHDTEEIIKENFPEIMVINPLDSPNLQSNKDDFQLGNRYIT</sequence>
<dbReference type="SUPFAM" id="SSF54211">
    <property type="entry name" value="Ribosomal protein S5 domain 2-like"/>
    <property type="match status" value="1"/>
</dbReference>
<evidence type="ECO:0000256" key="2">
    <source>
        <dbReference type="ARBA" id="ARBA00012296"/>
    </source>
</evidence>
<evidence type="ECO:0000313" key="11">
    <source>
        <dbReference type="Proteomes" id="UP000189542"/>
    </source>
</evidence>
<organism evidence="10 11">
    <name type="scientific">Candidatus Liberibacter solanacearum</name>
    <dbReference type="NCBI Taxonomy" id="556287"/>
    <lineage>
        <taxon>Bacteria</taxon>
        <taxon>Pseudomonadati</taxon>
        <taxon>Pseudomonadota</taxon>
        <taxon>Alphaproteobacteria</taxon>
        <taxon>Hyphomicrobiales</taxon>
        <taxon>Rhizobiaceae</taxon>
        <taxon>Liberibacter</taxon>
    </lineage>
</organism>
<comment type="caution">
    <text evidence="10">The sequence shown here is derived from an EMBL/GenBank/DDBJ whole genome shotgun (WGS) entry which is preliminary data.</text>
</comment>
<keyword evidence="5" id="KW-0067">ATP-binding</keyword>
<evidence type="ECO:0000256" key="5">
    <source>
        <dbReference type="ARBA" id="ARBA00022840"/>
    </source>
</evidence>
<keyword evidence="6" id="KW-0443">Lipid metabolism</keyword>
<evidence type="ECO:0000256" key="4">
    <source>
        <dbReference type="ARBA" id="ARBA00022741"/>
    </source>
</evidence>
<dbReference type="InterPro" id="IPR036554">
    <property type="entry name" value="GHMP_kinase_C_sf"/>
</dbReference>
<name>A0A1V2N9K3_9HYPH</name>
<feature type="domain" description="Diphosphomevalonate decarboxylase-like N-terminal" evidence="9">
    <location>
        <begin position="29"/>
        <end position="184"/>
    </location>
</feature>
<dbReference type="InterPro" id="IPR020568">
    <property type="entry name" value="Ribosomal_Su5_D2-typ_SF"/>
</dbReference>
<dbReference type="InterPro" id="IPR014721">
    <property type="entry name" value="Ribsml_uS5_D2-typ_fold_subgr"/>
</dbReference>
<accession>A0A1V2N9K3</accession>
<dbReference type="PIRSF" id="PIRSF015950">
    <property type="entry name" value="Mev_P_decrbx"/>
    <property type="match status" value="1"/>
</dbReference>
<dbReference type="AlphaFoldDB" id="A0A1V2N9K3"/>
<evidence type="ECO:0000256" key="1">
    <source>
        <dbReference type="ARBA" id="ARBA00008831"/>
    </source>
</evidence>
<evidence type="ECO:0000259" key="8">
    <source>
        <dbReference type="Pfam" id="PF18376"/>
    </source>
</evidence>
<dbReference type="EMBL" id="LVWB01000002">
    <property type="protein sequence ID" value="ONI60351.1"/>
    <property type="molecule type" value="Genomic_DNA"/>
</dbReference>
<gene>
    <name evidence="10" type="ORF">AYO25_00660</name>
</gene>